<feature type="non-terminal residue" evidence="4">
    <location>
        <position position="1"/>
    </location>
</feature>
<feature type="domain" description="Protein kinase" evidence="3">
    <location>
        <begin position="59"/>
        <end position="346"/>
    </location>
</feature>
<evidence type="ECO:0000256" key="2">
    <source>
        <dbReference type="ARBA" id="ARBA00022840"/>
    </source>
</evidence>
<dbReference type="PANTHER" id="PTHR27005">
    <property type="entry name" value="WALL-ASSOCIATED RECEPTOR KINASE-LIKE 21"/>
    <property type="match status" value="1"/>
</dbReference>
<evidence type="ECO:0000313" key="5">
    <source>
        <dbReference type="Proteomes" id="UP000027120"/>
    </source>
</evidence>
<accession>A0A067DJG0</accession>
<dbReference type="Gene3D" id="3.30.200.20">
    <property type="entry name" value="Phosphorylase Kinase, domain 1"/>
    <property type="match status" value="1"/>
</dbReference>
<keyword evidence="2" id="KW-0067">ATP-binding</keyword>
<evidence type="ECO:0000313" key="4">
    <source>
        <dbReference type="EMBL" id="KDO38726.1"/>
    </source>
</evidence>
<dbReference type="PANTHER" id="PTHR27005:SF466">
    <property type="entry name" value="NON-FUNCTIONAL PSEUDOKINASE ZED1-LIKE"/>
    <property type="match status" value="1"/>
</dbReference>
<dbReference type="EMBL" id="KK787545">
    <property type="protein sequence ID" value="KDO38726.1"/>
    <property type="molecule type" value="Genomic_DNA"/>
</dbReference>
<dbReference type="GO" id="GO:0005886">
    <property type="term" value="C:plasma membrane"/>
    <property type="evidence" value="ECO:0000318"/>
    <property type="project" value="GO_Central"/>
</dbReference>
<proteinExistence type="predicted"/>
<dbReference type="Gene3D" id="1.10.510.10">
    <property type="entry name" value="Transferase(Phosphotransferase) domain 1"/>
    <property type="match status" value="1"/>
</dbReference>
<dbReference type="PIRSF" id="PIRSF000654">
    <property type="entry name" value="Integrin-linked_kinase"/>
    <property type="match status" value="1"/>
</dbReference>
<name>A0A067DJG0_CITSI</name>
<dbReference type="InterPro" id="IPR011009">
    <property type="entry name" value="Kinase-like_dom_sf"/>
</dbReference>
<dbReference type="GO" id="GO:0007166">
    <property type="term" value="P:cell surface receptor signaling pathway"/>
    <property type="evidence" value="ECO:0000318"/>
    <property type="project" value="GO_Central"/>
</dbReference>
<evidence type="ECO:0000259" key="3">
    <source>
        <dbReference type="PROSITE" id="PS50011"/>
    </source>
</evidence>
<dbReference type="GO" id="GO:0005524">
    <property type="term" value="F:ATP binding"/>
    <property type="evidence" value="ECO:0007669"/>
    <property type="project" value="UniProtKB-KW"/>
</dbReference>
<dbReference type="SUPFAM" id="SSF56112">
    <property type="entry name" value="Protein kinase-like (PK-like)"/>
    <property type="match status" value="1"/>
</dbReference>
<evidence type="ECO:0000256" key="1">
    <source>
        <dbReference type="ARBA" id="ARBA00022741"/>
    </source>
</evidence>
<organism evidence="4 5">
    <name type="scientific">Citrus sinensis</name>
    <name type="common">Sweet orange</name>
    <name type="synonym">Citrus aurantium var. sinensis</name>
    <dbReference type="NCBI Taxonomy" id="2711"/>
    <lineage>
        <taxon>Eukaryota</taxon>
        <taxon>Viridiplantae</taxon>
        <taxon>Streptophyta</taxon>
        <taxon>Embryophyta</taxon>
        <taxon>Tracheophyta</taxon>
        <taxon>Spermatophyta</taxon>
        <taxon>Magnoliopsida</taxon>
        <taxon>eudicotyledons</taxon>
        <taxon>Gunneridae</taxon>
        <taxon>Pentapetalae</taxon>
        <taxon>rosids</taxon>
        <taxon>malvids</taxon>
        <taxon>Sapindales</taxon>
        <taxon>Rutaceae</taxon>
        <taxon>Aurantioideae</taxon>
        <taxon>Citrus</taxon>
    </lineage>
</organism>
<dbReference type="GO" id="GO:0004672">
    <property type="term" value="F:protein kinase activity"/>
    <property type="evidence" value="ECO:0007669"/>
    <property type="project" value="InterPro"/>
</dbReference>
<dbReference type="Pfam" id="PF00069">
    <property type="entry name" value="Pkinase"/>
    <property type="match status" value="1"/>
</dbReference>
<dbReference type="Proteomes" id="UP000027120">
    <property type="component" value="Unassembled WGS sequence"/>
</dbReference>
<protein>
    <recommendedName>
        <fullName evidence="3">Protein kinase domain-containing protein</fullName>
    </recommendedName>
</protein>
<dbReference type="SMR" id="A0A067DJG0"/>
<gene>
    <name evidence="4" type="ORF">CISIN_1g045453mg</name>
</gene>
<sequence>LDMSCFLRTRKHFEKTENREFMIENGKILVETLVVCCYGKFNPIRGFTIRELEIATNNFDARNVIKDGYAYKFYKGFVEDRTVSVMKFNDILNDGHEDCFNNIIFASKLSSHKNVLKLTGCCLETRIPVIVFESVKNRTLADHIYQNQPHFEPLLLSQRLRIAVHIANAIAYLHIGFSRPILHRKIRPSRIFLDEGYIAKLFDFSLSVSIPEGETCVKDKVTGTMGFLAPEYINTGDFNEKCDVFSFGMLLLVLLTGQKIFDPSRGDEIGAGHYWLLHYVKKCIENNEFDEIVDPIIVSEGPRVGKEKQLQGFRELALMCVCESAEDRPTTVDVAKRLKQIYQHLA</sequence>
<dbReference type="AlphaFoldDB" id="A0A067DJG0"/>
<dbReference type="InterPro" id="IPR045274">
    <property type="entry name" value="WAK-like"/>
</dbReference>
<dbReference type="GO" id="GO:0006952">
    <property type="term" value="P:defense response"/>
    <property type="evidence" value="ECO:0000318"/>
    <property type="project" value="GO_Central"/>
</dbReference>
<dbReference type="InterPro" id="IPR000719">
    <property type="entry name" value="Prot_kinase_dom"/>
</dbReference>
<dbReference type="PROSITE" id="PS50011">
    <property type="entry name" value="PROTEIN_KINASE_DOM"/>
    <property type="match status" value="1"/>
</dbReference>
<reference evidence="4 5" key="1">
    <citation type="submission" date="2014-04" db="EMBL/GenBank/DDBJ databases">
        <authorList>
            <consortium name="International Citrus Genome Consortium"/>
            <person name="Gmitter F."/>
            <person name="Chen C."/>
            <person name="Farmerie W."/>
            <person name="Harkins T."/>
            <person name="Desany B."/>
            <person name="Mohiuddin M."/>
            <person name="Kodira C."/>
            <person name="Borodovsky M."/>
            <person name="Lomsadze A."/>
            <person name="Burns P."/>
            <person name="Jenkins J."/>
            <person name="Prochnik S."/>
            <person name="Shu S."/>
            <person name="Chapman J."/>
            <person name="Pitluck S."/>
            <person name="Schmutz J."/>
            <person name="Rokhsar D."/>
        </authorList>
    </citation>
    <scope>NUCLEOTIDE SEQUENCE</scope>
</reference>
<keyword evidence="1" id="KW-0547">Nucleotide-binding</keyword>
<keyword evidence="5" id="KW-1185">Reference proteome</keyword>